<comment type="subcellular location">
    <subcellularLocation>
        <location evidence="4">Cytoplasm</location>
    </subcellularLocation>
</comment>
<organism evidence="5 6">
    <name type="scientific">Psychroflexus sediminis</name>
    <dbReference type="NCBI Taxonomy" id="470826"/>
    <lineage>
        <taxon>Bacteria</taxon>
        <taxon>Pseudomonadati</taxon>
        <taxon>Bacteroidota</taxon>
        <taxon>Flavobacteriia</taxon>
        <taxon>Flavobacteriales</taxon>
        <taxon>Flavobacteriaceae</taxon>
        <taxon>Psychroflexus</taxon>
    </lineage>
</organism>
<dbReference type="PIRSF" id="PIRSF006305">
    <property type="entry name" value="Maf"/>
    <property type="match status" value="1"/>
</dbReference>
<dbReference type="NCBIfam" id="TIGR00172">
    <property type="entry name" value="maf"/>
    <property type="match status" value="1"/>
</dbReference>
<sequence length="193" mass="22071">MILNNLKDKRIILASGSPRRQEILKSIGVQFEVELRSVKEVFNPKLKHHEISDYLAQLKADQFDNLKANEILITGDTIVWHQGKALNKPSTKEEAFEMLQSLSNATHEVISSVCIKTQEQTEILYDATEVKFKSLSEEEIWHYIEAYLPFDKAGAYGIQEWIGQIGILEIKGSFYTVMGFPIHKVYNTLSLIN</sequence>
<comment type="catalytic activity">
    <reaction evidence="4">
        <text>dTTP + H2O = dTMP + diphosphate + H(+)</text>
        <dbReference type="Rhea" id="RHEA:28534"/>
        <dbReference type="ChEBI" id="CHEBI:15377"/>
        <dbReference type="ChEBI" id="CHEBI:15378"/>
        <dbReference type="ChEBI" id="CHEBI:33019"/>
        <dbReference type="ChEBI" id="CHEBI:37568"/>
        <dbReference type="ChEBI" id="CHEBI:63528"/>
        <dbReference type="EC" id="3.6.1.9"/>
    </reaction>
</comment>
<keyword evidence="4" id="KW-0963">Cytoplasm</keyword>
<evidence type="ECO:0000256" key="3">
    <source>
        <dbReference type="ARBA" id="ARBA00023080"/>
    </source>
</evidence>
<keyword evidence="3 4" id="KW-0546">Nucleotide metabolism</keyword>
<dbReference type="CDD" id="cd00555">
    <property type="entry name" value="Maf"/>
    <property type="match status" value="1"/>
</dbReference>
<dbReference type="PANTHER" id="PTHR43213">
    <property type="entry name" value="BIFUNCTIONAL DTTP/UTP PYROPHOSPHATASE/METHYLTRANSFERASE PROTEIN-RELATED"/>
    <property type="match status" value="1"/>
</dbReference>
<comment type="similarity">
    <text evidence="4">Belongs to the Maf family. YhdE subfamily.</text>
</comment>
<dbReference type="PANTHER" id="PTHR43213:SF5">
    <property type="entry name" value="BIFUNCTIONAL DTTP_UTP PYROPHOSPHATASE_METHYLTRANSFERASE PROTEIN-RELATED"/>
    <property type="match status" value="1"/>
</dbReference>
<evidence type="ECO:0000256" key="2">
    <source>
        <dbReference type="ARBA" id="ARBA00022801"/>
    </source>
</evidence>
<dbReference type="EC" id="3.6.1.9" evidence="4"/>
<dbReference type="GO" id="GO:0009117">
    <property type="term" value="P:nucleotide metabolic process"/>
    <property type="evidence" value="ECO:0007669"/>
    <property type="project" value="UniProtKB-KW"/>
</dbReference>
<gene>
    <name evidence="5" type="ORF">SAMN04488027_10336</name>
</gene>
<dbReference type="InterPro" id="IPR029001">
    <property type="entry name" value="ITPase-like_fam"/>
</dbReference>
<evidence type="ECO:0000256" key="1">
    <source>
        <dbReference type="ARBA" id="ARBA00001968"/>
    </source>
</evidence>
<dbReference type="GO" id="GO:0005737">
    <property type="term" value="C:cytoplasm"/>
    <property type="evidence" value="ECO:0007669"/>
    <property type="project" value="UniProtKB-SubCell"/>
</dbReference>
<evidence type="ECO:0000313" key="6">
    <source>
        <dbReference type="Proteomes" id="UP000199296"/>
    </source>
</evidence>
<protein>
    <recommendedName>
        <fullName evidence="4">dTTP/UTP pyrophosphatase</fullName>
        <shortName evidence="4">dTTPase/UTPase</shortName>
        <ecNumber evidence="4">3.6.1.9</ecNumber>
    </recommendedName>
    <alternativeName>
        <fullName evidence="4">Nucleoside triphosphate pyrophosphatase</fullName>
    </alternativeName>
    <alternativeName>
        <fullName evidence="4">Nucleotide pyrophosphatase</fullName>
        <shortName evidence="4">Nucleotide PPase</shortName>
    </alternativeName>
</protein>
<dbReference type="EMBL" id="FNCW01000003">
    <property type="protein sequence ID" value="SDG54065.1"/>
    <property type="molecule type" value="Genomic_DNA"/>
</dbReference>
<proteinExistence type="inferred from homology"/>
<evidence type="ECO:0000313" key="5">
    <source>
        <dbReference type="EMBL" id="SDG54065.1"/>
    </source>
</evidence>
<name>A0A1G7V2F8_9FLAO</name>
<comment type="cofactor">
    <cofactor evidence="1 4">
        <name>a divalent metal cation</name>
        <dbReference type="ChEBI" id="CHEBI:60240"/>
    </cofactor>
</comment>
<comment type="catalytic activity">
    <reaction evidence="4">
        <text>UTP + H2O = UMP + diphosphate + H(+)</text>
        <dbReference type="Rhea" id="RHEA:29395"/>
        <dbReference type="ChEBI" id="CHEBI:15377"/>
        <dbReference type="ChEBI" id="CHEBI:15378"/>
        <dbReference type="ChEBI" id="CHEBI:33019"/>
        <dbReference type="ChEBI" id="CHEBI:46398"/>
        <dbReference type="ChEBI" id="CHEBI:57865"/>
        <dbReference type="EC" id="3.6.1.9"/>
    </reaction>
</comment>
<dbReference type="Proteomes" id="UP000199296">
    <property type="component" value="Unassembled WGS sequence"/>
</dbReference>
<reference evidence="5 6" key="1">
    <citation type="submission" date="2016-10" db="EMBL/GenBank/DDBJ databases">
        <authorList>
            <person name="de Groot N.N."/>
        </authorList>
    </citation>
    <scope>NUCLEOTIDE SEQUENCE [LARGE SCALE GENOMIC DNA]</scope>
    <source>
        <strain evidence="5 6">DSM 19803</strain>
    </source>
</reference>
<comment type="function">
    <text evidence="4">Nucleoside triphosphate pyrophosphatase that hydrolyzes dTTP and UTP. May have a dual role in cell division arrest and in preventing the incorporation of modified nucleotides into cellular nucleic acids.</text>
</comment>
<comment type="caution">
    <text evidence="4">Lacks conserved residue(s) required for the propagation of feature annotation.</text>
</comment>
<keyword evidence="2 4" id="KW-0378">Hydrolase</keyword>
<dbReference type="Pfam" id="PF02545">
    <property type="entry name" value="Maf"/>
    <property type="match status" value="1"/>
</dbReference>
<accession>A0A1G7V2F8</accession>
<dbReference type="HAMAP" id="MF_00528">
    <property type="entry name" value="Maf"/>
    <property type="match status" value="1"/>
</dbReference>
<feature type="site" description="Important for substrate specificity" evidence="4">
    <location>
        <position position="159"/>
    </location>
</feature>
<feature type="site" description="Important for substrate specificity" evidence="4">
    <location>
        <position position="19"/>
    </location>
</feature>
<keyword evidence="6" id="KW-1185">Reference proteome</keyword>
<dbReference type="Gene3D" id="3.90.950.10">
    <property type="match status" value="1"/>
</dbReference>
<feature type="active site" description="Proton acceptor" evidence="4">
    <location>
        <position position="76"/>
    </location>
</feature>
<dbReference type="GO" id="GO:0036218">
    <property type="term" value="F:dTTP diphosphatase activity"/>
    <property type="evidence" value="ECO:0007669"/>
    <property type="project" value="RHEA"/>
</dbReference>
<dbReference type="STRING" id="470826.SAMN04488027_10336"/>
<feature type="site" description="Important for substrate specificity" evidence="4">
    <location>
        <position position="77"/>
    </location>
</feature>
<dbReference type="RefSeq" id="WP_093365557.1">
    <property type="nucleotide sequence ID" value="NZ_FNCW01000003.1"/>
</dbReference>
<dbReference type="InterPro" id="IPR003697">
    <property type="entry name" value="Maf-like"/>
</dbReference>
<dbReference type="AlphaFoldDB" id="A0A1G7V2F8"/>
<evidence type="ECO:0000256" key="4">
    <source>
        <dbReference type="HAMAP-Rule" id="MF_00528"/>
    </source>
</evidence>
<dbReference type="OrthoDB" id="9807767at2"/>
<dbReference type="GO" id="GO:0036221">
    <property type="term" value="F:UTP diphosphatase activity"/>
    <property type="evidence" value="ECO:0007669"/>
    <property type="project" value="RHEA"/>
</dbReference>
<dbReference type="SUPFAM" id="SSF52972">
    <property type="entry name" value="ITPase-like"/>
    <property type="match status" value="1"/>
</dbReference>